<sequence length="299" mass="32287">MKSLFVLLLLGLSLAAAPTDPVRLWPGTAPDDPAGIPAEVTETSPADPAHHIWEVTRVTNVTVPTITFHPAPAATNTGTAVIVCPGGGYARLAMDKEGTEICAWLNSLGITGIVLKYRVPEREGFERHELPLQDAQRAMGLVRARAGEFGIDPARIGIMGFSAGAHLSAVLSNNHERRTYDPIDAADDLSCRPAFAMIIYPGYLRRGEHGVSPEVAPAADKTCPTFIVQTQDDHANVENSINYYAALQAAEVPTTMHLYPSGGHGYGLRAIGQRVTDWPQRAAEWLDDLGYRHPAPARR</sequence>
<dbReference type="SUPFAM" id="SSF53474">
    <property type="entry name" value="alpha/beta-Hydrolases"/>
    <property type="match status" value="1"/>
</dbReference>
<feature type="domain" description="Peptidase S9 prolyl oligopeptidase catalytic" evidence="3">
    <location>
        <begin position="215"/>
        <end position="287"/>
    </location>
</feature>
<dbReference type="InterPro" id="IPR050300">
    <property type="entry name" value="GDXG_lipolytic_enzyme"/>
</dbReference>
<reference evidence="5" key="1">
    <citation type="submission" date="2023-03" db="EMBL/GenBank/DDBJ databases">
        <title>Lomoglobus Profundus gen. nov., sp. nov., a novel member of the phylum Verrucomicrobia, isolated from deep-marine sediment of South China Sea.</title>
        <authorList>
            <person name="Ahmad T."/>
            <person name="Ishaq S.E."/>
            <person name="Wang F."/>
        </authorList>
    </citation>
    <scope>NUCLEOTIDE SEQUENCE</scope>
    <source>
        <strain evidence="5">LMO-M01</strain>
    </source>
</reference>
<accession>A0AAF0CPT6</accession>
<dbReference type="EMBL" id="CP119075">
    <property type="protein sequence ID" value="WED65829.1"/>
    <property type="molecule type" value="Genomic_DNA"/>
</dbReference>
<dbReference type="KEGG" id="slom:PXH66_03075"/>
<dbReference type="Gene3D" id="3.40.50.1820">
    <property type="entry name" value="alpha/beta hydrolase"/>
    <property type="match status" value="1"/>
</dbReference>
<evidence type="ECO:0000256" key="2">
    <source>
        <dbReference type="SAM" id="SignalP"/>
    </source>
</evidence>
<name>A0AAF0CPT6_9BACT</name>
<dbReference type="InterPro" id="IPR049492">
    <property type="entry name" value="BD-FAE-like_dom"/>
</dbReference>
<evidence type="ECO:0000256" key="1">
    <source>
        <dbReference type="ARBA" id="ARBA00022801"/>
    </source>
</evidence>
<keyword evidence="6" id="KW-1185">Reference proteome</keyword>
<evidence type="ECO:0000313" key="5">
    <source>
        <dbReference type="EMBL" id="WED65829.1"/>
    </source>
</evidence>
<dbReference type="RefSeq" id="WP_330930359.1">
    <property type="nucleotide sequence ID" value="NZ_CP119075.1"/>
</dbReference>
<dbReference type="GO" id="GO:0016787">
    <property type="term" value="F:hydrolase activity"/>
    <property type="evidence" value="ECO:0007669"/>
    <property type="project" value="UniProtKB-KW"/>
</dbReference>
<proteinExistence type="predicted"/>
<feature type="domain" description="BD-FAE-like" evidence="4">
    <location>
        <begin position="75"/>
        <end position="178"/>
    </location>
</feature>
<evidence type="ECO:0000259" key="3">
    <source>
        <dbReference type="Pfam" id="PF00326"/>
    </source>
</evidence>
<dbReference type="PANTHER" id="PTHR48081">
    <property type="entry name" value="AB HYDROLASE SUPERFAMILY PROTEIN C4A8.06C"/>
    <property type="match status" value="1"/>
</dbReference>
<protein>
    <submittedName>
        <fullName evidence="5">Alpha/beta hydrolase</fullName>
    </submittedName>
</protein>
<keyword evidence="2" id="KW-0732">Signal</keyword>
<dbReference type="PANTHER" id="PTHR48081:SF6">
    <property type="entry name" value="PEPTIDASE S9 PROLYL OLIGOPEPTIDASE CATALYTIC DOMAIN-CONTAINING PROTEIN"/>
    <property type="match status" value="1"/>
</dbReference>
<feature type="chain" id="PRO_5042185420" evidence="2">
    <location>
        <begin position="19"/>
        <end position="299"/>
    </location>
</feature>
<evidence type="ECO:0000313" key="6">
    <source>
        <dbReference type="Proteomes" id="UP001218638"/>
    </source>
</evidence>
<dbReference type="AlphaFoldDB" id="A0AAF0CPT6"/>
<dbReference type="Proteomes" id="UP001218638">
    <property type="component" value="Chromosome"/>
</dbReference>
<dbReference type="Pfam" id="PF20434">
    <property type="entry name" value="BD-FAE"/>
    <property type="match status" value="1"/>
</dbReference>
<evidence type="ECO:0000259" key="4">
    <source>
        <dbReference type="Pfam" id="PF20434"/>
    </source>
</evidence>
<feature type="signal peptide" evidence="2">
    <location>
        <begin position="1"/>
        <end position="18"/>
    </location>
</feature>
<dbReference type="Pfam" id="PF00326">
    <property type="entry name" value="Peptidase_S9"/>
    <property type="match status" value="1"/>
</dbReference>
<dbReference type="InterPro" id="IPR029058">
    <property type="entry name" value="AB_hydrolase_fold"/>
</dbReference>
<dbReference type="InterPro" id="IPR001375">
    <property type="entry name" value="Peptidase_S9_cat"/>
</dbReference>
<keyword evidence="1 5" id="KW-0378">Hydrolase</keyword>
<organism evidence="5 6">
    <name type="scientific">Synoicihabitans lomoniglobus</name>
    <dbReference type="NCBI Taxonomy" id="2909285"/>
    <lineage>
        <taxon>Bacteria</taxon>
        <taxon>Pseudomonadati</taxon>
        <taxon>Verrucomicrobiota</taxon>
        <taxon>Opitutia</taxon>
        <taxon>Opitutales</taxon>
        <taxon>Opitutaceae</taxon>
        <taxon>Synoicihabitans</taxon>
    </lineage>
</organism>
<gene>
    <name evidence="5" type="ORF">PXH66_03075</name>
</gene>